<name>A0ABW3SX88_9BACT</name>
<dbReference type="PROSITE" id="PS51257">
    <property type="entry name" value="PROKAR_LIPOPROTEIN"/>
    <property type="match status" value="1"/>
</dbReference>
<protein>
    <recommendedName>
        <fullName evidence="3">Lipocalin-like domain-containing protein</fullName>
    </recommendedName>
</protein>
<evidence type="ECO:0000313" key="2">
    <source>
        <dbReference type="Proteomes" id="UP001597094"/>
    </source>
</evidence>
<reference evidence="2" key="1">
    <citation type="journal article" date="2019" name="Int. J. Syst. Evol. Microbiol.">
        <title>The Global Catalogue of Microorganisms (GCM) 10K type strain sequencing project: providing services to taxonomists for standard genome sequencing and annotation.</title>
        <authorList>
            <consortium name="The Broad Institute Genomics Platform"/>
            <consortium name="The Broad Institute Genome Sequencing Center for Infectious Disease"/>
            <person name="Wu L."/>
            <person name="Ma J."/>
        </authorList>
    </citation>
    <scope>NUCLEOTIDE SEQUENCE [LARGE SCALE GENOMIC DNA]</scope>
    <source>
        <strain evidence="2">JCM 31319</strain>
    </source>
</reference>
<evidence type="ECO:0000313" key="1">
    <source>
        <dbReference type="EMBL" id="MFD1188890.1"/>
    </source>
</evidence>
<comment type="caution">
    <text evidence="1">The sequence shown here is derived from an EMBL/GenBank/DDBJ whole genome shotgun (WGS) entry which is preliminary data.</text>
</comment>
<gene>
    <name evidence="1" type="ORF">ACFQ2O_21985</name>
</gene>
<accession>A0ABW3SX88</accession>
<dbReference type="RefSeq" id="WP_377533114.1">
    <property type="nucleotide sequence ID" value="NZ_JBHTLD010000469.1"/>
</dbReference>
<organism evidence="1 2">
    <name type="scientific">Pontibacter rugosus</name>
    <dbReference type="NCBI Taxonomy" id="1745966"/>
    <lineage>
        <taxon>Bacteria</taxon>
        <taxon>Pseudomonadati</taxon>
        <taxon>Bacteroidota</taxon>
        <taxon>Cytophagia</taxon>
        <taxon>Cytophagales</taxon>
        <taxon>Hymenobacteraceae</taxon>
        <taxon>Pontibacter</taxon>
    </lineage>
</organism>
<proteinExistence type="predicted"/>
<evidence type="ECO:0008006" key="3">
    <source>
        <dbReference type="Google" id="ProtNLM"/>
    </source>
</evidence>
<sequence length="160" mass="18346">MKKLLLFFLPVLLLSACNKDDEGEIPTPIPEGEISQKLQGKWTNKFIVREYYGDADTIVYADSVEVQSYFEFKGNQMFISLPGSTNQEAYTYDLPKKDEPNYITFKRGSLTTDYTVLAISDTSMVWLDEQAYAGYPIDVPDDKKKTSKVGKFTYRFVKDK</sequence>
<keyword evidence="2" id="KW-1185">Reference proteome</keyword>
<dbReference type="Proteomes" id="UP001597094">
    <property type="component" value="Unassembled WGS sequence"/>
</dbReference>
<dbReference type="EMBL" id="JBHTLD010000469">
    <property type="protein sequence ID" value="MFD1188890.1"/>
    <property type="molecule type" value="Genomic_DNA"/>
</dbReference>